<dbReference type="NCBIfam" id="TIGR00254">
    <property type="entry name" value="GGDEF"/>
    <property type="match status" value="1"/>
</dbReference>
<proteinExistence type="predicted"/>
<name>A0A1H3C5P4_9GAMM</name>
<sequence length="332" mass="36047">MYYRLRHNFRLSIITLLGASAVLGITPFAVYRFWQGNVSAGIADSGILLSICVAVVYAWRSGDTDRAGFVLALVAGGGGVTVATLLGEVGLFWLFPSLITNFFLTSALVAVLVNLGALAFLMVQGVAFSSQEQMWSFVTTAVVVSCCAYVFALRNDSQRERLEHLATMDPLTGVHNRRSMDQELAAAVLAKQRNGASYALVVLDLDHFKRINDDFGHSVGDQILIAFVDVLITHIRKSDQLFRFGGEEFVLLMPGVDHNGLEVVMANLQRSLRRSLKSPAGCPVTASLGIALLQEGEDADHWMARADEALYQAKSNGRDCIIYADALAEAVG</sequence>
<dbReference type="PROSITE" id="PS50887">
    <property type="entry name" value="GGDEF"/>
    <property type="match status" value="1"/>
</dbReference>
<dbReference type="AlphaFoldDB" id="A0A1H3C5P4"/>
<feature type="transmembrane region" description="Helical" evidence="4">
    <location>
        <begin position="71"/>
        <end position="95"/>
    </location>
</feature>
<keyword evidence="4" id="KW-0472">Membrane</keyword>
<dbReference type="InterPro" id="IPR029787">
    <property type="entry name" value="Nucleotide_cyclase"/>
</dbReference>
<dbReference type="InterPro" id="IPR000160">
    <property type="entry name" value="GGDEF_dom"/>
</dbReference>
<dbReference type="STRING" id="488533.SAMN04487960_11043"/>
<protein>
    <recommendedName>
        <fullName evidence="2">diguanylate cyclase</fullName>
        <ecNumber evidence="2">2.7.7.65</ecNumber>
    </recommendedName>
</protein>
<dbReference type="RefSeq" id="WP_091816380.1">
    <property type="nucleotide sequence ID" value="NZ_FNNE01000010.1"/>
</dbReference>
<dbReference type="Gene3D" id="3.30.70.270">
    <property type="match status" value="1"/>
</dbReference>
<evidence type="ECO:0000313" key="6">
    <source>
        <dbReference type="EMBL" id="SDX49502.1"/>
    </source>
</evidence>
<feature type="transmembrane region" description="Helical" evidence="4">
    <location>
        <begin position="40"/>
        <end position="59"/>
    </location>
</feature>
<dbReference type="InterPro" id="IPR050469">
    <property type="entry name" value="Diguanylate_Cyclase"/>
</dbReference>
<dbReference type="EMBL" id="FNNE01000010">
    <property type="protein sequence ID" value="SDX49502.1"/>
    <property type="molecule type" value="Genomic_DNA"/>
</dbReference>
<dbReference type="PANTHER" id="PTHR45138:SF9">
    <property type="entry name" value="DIGUANYLATE CYCLASE DGCM-RELATED"/>
    <property type="match status" value="1"/>
</dbReference>
<evidence type="ECO:0000313" key="7">
    <source>
        <dbReference type="Proteomes" id="UP000199675"/>
    </source>
</evidence>
<comment type="cofactor">
    <cofactor evidence="1">
        <name>Mg(2+)</name>
        <dbReference type="ChEBI" id="CHEBI:18420"/>
    </cofactor>
</comment>
<gene>
    <name evidence="6" type="ORF">SAMN04487960_11043</name>
</gene>
<feature type="transmembrane region" description="Helical" evidence="4">
    <location>
        <begin position="101"/>
        <end position="123"/>
    </location>
</feature>
<evidence type="ECO:0000259" key="5">
    <source>
        <dbReference type="PROSITE" id="PS50887"/>
    </source>
</evidence>
<dbReference type="CDD" id="cd01949">
    <property type="entry name" value="GGDEF"/>
    <property type="match status" value="1"/>
</dbReference>
<evidence type="ECO:0000256" key="2">
    <source>
        <dbReference type="ARBA" id="ARBA00012528"/>
    </source>
</evidence>
<comment type="catalytic activity">
    <reaction evidence="3">
        <text>2 GTP = 3',3'-c-di-GMP + 2 diphosphate</text>
        <dbReference type="Rhea" id="RHEA:24898"/>
        <dbReference type="ChEBI" id="CHEBI:33019"/>
        <dbReference type="ChEBI" id="CHEBI:37565"/>
        <dbReference type="ChEBI" id="CHEBI:58805"/>
        <dbReference type="EC" id="2.7.7.65"/>
    </reaction>
</comment>
<dbReference type="GO" id="GO:0052621">
    <property type="term" value="F:diguanylate cyclase activity"/>
    <property type="evidence" value="ECO:0007669"/>
    <property type="project" value="UniProtKB-EC"/>
</dbReference>
<organism evidence="6 7">
    <name type="scientific">Marinobacter mobilis</name>
    <dbReference type="NCBI Taxonomy" id="488533"/>
    <lineage>
        <taxon>Bacteria</taxon>
        <taxon>Pseudomonadati</taxon>
        <taxon>Pseudomonadota</taxon>
        <taxon>Gammaproteobacteria</taxon>
        <taxon>Pseudomonadales</taxon>
        <taxon>Marinobacteraceae</taxon>
        <taxon>Marinobacter</taxon>
    </lineage>
</organism>
<dbReference type="SUPFAM" id="SSF55073">
    <property type="entry name" value="Nucleotide cyclase"/>
    <property type="match status" value="1"/>
</dbReference>
<dbReference type="Pfam" id="PF00990">
    <property type="entry name" value="GGDEF"/>
    <property type="match status" value="1"/>
</dbReference>
<feature type="transmembrane region" description="Helical" evidence="4">
    <location>
        <begin position="135"/>
        <end position="153"/>
    </location>
</feature>
<keyword evidence="4" id="KW-1133">Transmembrane helix</keyword>
<dbReference type="PANTHER" id="PTHR45138">
    <property type="entry name" value="REGULATORY COMPONENTS OF SENSORY TRANSDUCTION SYSTEM"/>
    <property type="match status" value="1"/>
</dbReference>
<feature type="transmembrane region" description="Helical" evidence="4">
    <location>
        <begin position="12"/>
        <end position="34"/>
    </location>
</feature>
<dbReference type="SMART" id="SM00267">
    <property type="entry name" value="GGDEF"/>
    <property type="match status" value="1"/>
</dbReference>
<dbReference type="EC" id="2.7.7.65" evidence="2"/>
<dbReference type="OrthoDB" id="9812260at2"/>
<dbReference type="Proteomes" id="UP000199675">
    <property type="component" value="Unassembled WGS sequence"/>
</dbReference>
<accession>A0A1H3C5P4</accession>
<keyword evidence="4" id="KW-0812">Transmembrane</keyword>
<evidence type="ECO:0000256" key="3">
    <source>
        <dbReference type="ARBA" id="ARBA00034247"/>
    </source>
</evidence>
<evidence type="ECO:0000256" key="1">
    <source>
        <dbReference type="ARBA" id="ARBA00001946"/>
    </source>
</evidence>
<keyword evidence="7" id="KW-1185">Reference proteome</keyword>
<evidence type="ECO:0000256" key="4">
    <source>
        <dbReference type="SAM" id="Phobius"/>
    </source>
</evidence>
<dbReference type="InterPro" id="IPR043128">
    <property type="entry name" value="Rev_trsase/Diguanyl_cyclase"/>
</dbReference>
<feature type="domain" description="GGDEF" evidence="5">
    <location>
        <begin position="196"/>
        <end position="326"/>
    </location>
</feature>
<reference evidence="6 7" key="1">
    <citation type="submission" date="2016-10" db="EMBL/GenBank/DDBJ databases">
        <authorList>
            <person name="de Groot N.N."/>
        </authorList>
    </citation>
    <scope>NUCLEOTIDE SEQUENCE [LARGE SCALE GENOMIC DNA]</scope>
    <source>
        <strain evidence="6 7">CGMCC 1.7059</strain>
    </source>
</reference>
<dbReference type="FunFam" id="3.30.70.270:FF:000001">
    <property type="entry name" value="Diguanylate cyclase domain protein"/>
    <property type="match status" value="1"/>
</dbReference>